<keyword evidence="1" id="KW-0175">Coiled coil</keyword>
<protein>
    <submittedName>
        <fullName evidence="2">Uncharacterized protein</fullName>
    </submittedName>
</protein>
<dbReference type="EMBL" id="LGUA01004376">
    <property type="protein sequence ID" value="OAX76856.1"/>
    <property type="molecule type" value="Genomic_DNA"/>
</dbReference>
<name>A0A1B7NJM9_9EURO</name>
<reference evidence="2 3" key="1">
    <citation type="submission" date="2015-07" db="EMBL/GenBank/DDBJ databases">
        <title>Emmonsia species relationships and genome sequence.</title>
        <authorList>
            <person name="Cuomo C.A."/>
            <person name="Schwartz I.S."/>
            <person name="Kenyon C."/>
            <person name="de Hoog G.S."/>
            <person name="Govender N.P."/>
            <person name="Botha A."/>
            <person name="Moreno L."/>
            <person name="de Vries M."/>
            <person name="Munoz J.F."/>
            <person name="Stielow J.B."/>
        </authorList>
    </citation>
    <scope>NUCLEOTIDE SEQUENCE [LARGE SCALE GENOMIC DNA]</scope>
    <source>
        <strain evidence="2 3">CBS 136260</strain>
    </source>
</reference>
<organism evidence="2 3">
    <name type="scientific">Emergomyces africanus</name>
    <dbReference type="NCBI Taxonomy" id="1955775"/>
    <lineage>
        <taxon>Eukaryota</taxon>
        <taxon>Fungi</taxon>
        <taxon>Dikarya</taxon>
        <taxon>Ascomycota</taxon>
        <taxon>Pezizomycotina</taxon>
        <taxon>Eurotiomycetes</taxon>
        <taxon>Eurotiomycetidae</taxon>
        <taxon>Onygenales</taxon>
        <taxon>Ajellomycetaceae</taxon>
        <taxon>Emergomyces</taxon>
    </lineage>
</organism>
<sequence>KLKEEKVQTLQKLLHLQKQKKFLRKYADKFLESDTKSLKKLKKLKEKKEKQHKTQITQ</sequence>
<comment type="caution">
    <text evidence="2">The sequence shown here is derived from an EMBL/GenBank/DDBJ whole genome shotgun (WGS) entry which is preliminary data.</text>
</comment>
<keyword evidence="3" id="KW-1185">Reference proteome</keyword>
<feature type="non-terminal residue" evidence="2">
    <location>
        <position position="1"/>
    </location>
</feature>
<feature type="coiled-coil region" evidence="1">
    <location>
        <begin position="31"/>
        <end position="58"/>
    </location>
</feature>
<evidence type="ECO:0000313" key="3">
    <source>
        <dbReference type="Proteomes" id="UP000091918"/>
    </source>
</evidence>
<gene>
    <name evidence="2" type="ORF">ACJ72_08851</name>
</gene>
<evidence type="ECO:0000256" key="1">
    <source>
        <dbReference type="SAM" id="Coils"/>
    </source>
</evidence>
<accession>A0A1B7NJM9</accession>
<proteinExistence type="predicted"/>
<evidence type="ECO:0000313" key="2">
    <source>
        <dbReference type="EMBL" id="OAX76856.1"/>
    </source>
</evidence>
<dbReference type="AlphaFoldDB" id="A0A1B7NJM9"/>
<dbReference type="Proteomes" id="UP000091918">
    <property type="component" value="Unassembled WGS sequence"/>
</dbReference>